<gene>
    <name evidence="1" type="ORF">A7456_07290</name>
    <name evidence="2" type="ORF">I6G26_05595</name>
</gene>
<dbReference type="Proteomes" id="UP000092575">
    <property type="component" value="Unassembled WGS sequence"/>
</dbReference>
<dbReference type="AlphaFoldDB" id="A0A1B8QSP0"/>
<organism evidence="1 3">
    <name type="scientific">Moraxella nonliquefaciens</name>
    <dbReference type="NCBI Taxonomy" id="478"/>
    <lineage>
        <taxon>Bacteria</taxon>
        <taxon>Pseudomonadati</taxon>
        <taxon>Pseudomonadota</taxon>
        <taxon>Gammaproteobacteria</taxon>
        <taxon>Moraxellales</taxon>
        <taxon>Moraxellaceae</taxon>
        <taxon>Moraxella</taxon>
    </lineage>
</organism>
<evidence type="ECO:0000313" key="3">
    <source>
        <dbReference type="Proteomes" id="UP000092575"/>
    </source>
</evidence>
<keyword evidence="4" id="KW-1185">Reference proteome</keyword>
<proteinExistence type="predicted"/>
<dbReference type="RefSeq" id="WP_067006655.1">
    <property type="nucleotide sequence ID" value="NZ_CP065728.1"/>
</dbReference>
<name>A0A1B8QSP0_MORNO</name>
<dbReference type="Proteomes" id="UP000594834">
    <property type="component" value="Chromosome"/>
</dbReference>
<sequence>MIENARLWQLPYTHLLDDFSHEQLKNTDDYVLVLAKRPNSLQQSFEIWAKLANETTEQYAGIGQFIAHATVQNAVEQTSQITTLTLDEIDDGLAYVGQCALLNDEIVQIVSIDTQTNQLTIKRGCVDTVPTAHANLSQIWFYGDMATVVERAFIQGQTVHAKLLSQTSQNILDMTKATRQQLLIGNRHVLPFAPADIKINDLPYPNQIQTINKISWVGRNKISQDVAILDQTAPHYDVETGTTFSVAIFKKTTPNGNYRQVAVRHGMVATSLNIVKENPTNDETKLVAKIHDAVMIKVELWAVKDGLESWQRHSIEMAVV</sequence>
<protein>
    <submittedName>
        <fullName evidence="1">Uncharacterized protein</fullName>
    </submittedName>
</protein>
<dbReference type="STRING" id="478.A7456_07290"/>
<reference evidence="2 4" key="2">
    <citation type="submission" date="2020-12" db="EMBL/GenBank/DDBJ databases">
        <title>FDA dAtabase for Regulatory Grade micrObial Sequences (FDA-ARGOS): Supporting development and validation of Infectious Disease Dx tests.</title>
        <authorList>
            <person name="Sproer C."/>
            <person name="Gronow S."/>
            <person name="Severitt S."/>
            <person name="Schroder I."/>
            <person name="Tallon L."/>
            <person name="Sadzewicz L."/>
            <person name="Zhao X."/>
            <person name="Boylan J."/>
            <person name="Ott S."/>
            <person name="Bowen H."/>
            <person name="Vavikolanu K."/>
            <person name="Mehta A."/>
            <person name="Aluvathingal J."/>
            <person name="Nadendla S."/>
            <person name="Lowell S."/>
            <person name="Myers T."/>
            <person name="Yan Y."/>
            <person name="Sichtig H."/>
        </authorList>
    </citation>
    <scope>NUCLEOTIDE SEQUENCE [LARGE SCALE GENOMIC DNA]</scope>
    <source>
        <strain evidence="2 4">FDAARGOS_869</strain>
    </source>
</reference>
<evidence type="ECO:0000313" key="4">
    <source>
        <dbReference type="Proteomes" id="UP000594834"/>
    </source>
</evidence>
<dbReference type="EMBL" id="LXTW01000002">
    <property type="protein sequence ID" value="OBX87839.1"/>
    <property type="molecule type" value="Genomic_DNA"/>
</dbReference>
<dbReference type="EMBL" id="CP065728">
    <property type="protein sequence ID" value="QPT45448.1"/>
    <property type="molecule type" value="Genomic_DNA"/>
</dbReference>
<accession>A0A1B8QSP0</accession>
<evidence type="ECO:0000313" key="2">
    <source>
        <dbReference type="EMBL" id="QPT45448.1"/>
    </source>
</evidence>
<evidence type="ECO:0000313" key="1">
    <source>
        <dbReference type="EMBL" id="OBX87839.1"/>
    </source>
</evidence>
<reference evidence="1 3" key="1">
    <citation type="submission" date="2016-05" db="EMBL/GenBank/DDBJ databases">
        <title>Draft genome sequence of Moraxella nonliquefaciens CCUG 348T.</title>
        <authorList>
            <person name="Salva-Serra F."/>
            <person name="Engstrom-Jakobsson H."/>
            <person name="Thorell K."/>
            <person name="Gonzales-Siles L."/>
            <person name="Karlsson R."/>
            <person name="Boulund F."/>
            <person name="Engstrand L."/>
            <person name="Kristiansson E."/>
            <person name="Moore E."/>
        </authorList>
    </citation>
    <scope>NUCLEOTIDE SEQUENCE [LARGE SCALE GENOMIC DNA]</scope>
    <source>
        <strain evidence="1 3">CCUG 348</strain>
    </source>
</reference>